<evidence type="ECO:0000256" key="6">
    <source>
        <dbReference type="ARBA" id="ARBA00022448"/>
    </source>
</evidence>
<evidence type="ECO:0000256" key="11">
    <source>
        <dbReference type="ARBA" id="ARBA00022737"/>
    </source>
</evidence>
<evidence type="ECO:0000256" key="2">
    <source>
        <dbReference type="ARBA" id="ARBA00004167"/>
    </source>
</evidence>
<dbReference type="FunFam" id="2.60.40.420:FF:000028">
    <property type="entry name" value="Ceruloplasmin"/>
    <property type="match status" value="1"/>
</dbReference>
<evidence type="ECO:0000256" key="19">
    <source>
        <dbReference type="PIRSR" id="PIRSR000354-1"/>
    </source>
</evidence>
<dbReference type="InterPro" id="IPR011707">
    <property type="entry name" value="Cu-oxidase-like_N"/>
</dbReference>
<feature type="domain" description="F5/8 type C" evidence="21">
    <location>
        <begin position="1409"/>
        <end position="1550"/>
    </location>
</feature>
<evidence type="ECO:0000259" key="21">
    <source>
        <dbReference type="PROSITE" id="PS50022"/>
    </source>
</evidence>
<dbReference type="GO" id="GO:0005576">
    <property type="term" value="C:extracellular region"/>
    <property type="evidence" value="ECO:0007669"/>
    <property type="project" value="UniProtKB-SubCell"/>
</dbReference>
<dbReference type="GO" id="GO:0005507">
    <property type="term" value="F:copper ion binding"/>
    <property type="evidence" value="ECO:0007669"/>
    <property type="project" value="InterPro"/>
</dbReference>
<dbReference type="EC" id="1.16.3.1" evidence="5"/>
<feature type="disulfide bond" evidence="19">
    <location>
        <begin position="1409"/>
        <end position="1550"/>
    </location>
</feature>
<evidence type="ECO:0000256" key="10">
    <source>
        <dbReference type="ARBA" id="ARBA00022729"/>
    </source>
</evidence>
<dbReference type="Proteomes" id="UP000261540">
    <property type="component" value="Unplaced"/>
</dbReference>
<evidence type="ECO:0000256" key="9">
    <source>
        <dbReference type="ARBA" id="ARBA00022723"/>
    </source>
</evidence>
<protein>
    <recommendedName>
        <fullName evidence="5">ferroxidase</fullName>
        <ecNumber evidence="5">1.16.3.1</ecNumber>
    </recommendedName>
</protein>
<feature type="region of interest" description="Disordered" evidence="20">
    <location>
        <begin position="973"/>
        <end position="1007"/>
    </location>
</feature>
<dbReference type="InterPro" id="IPR008972">
    <property type="entry name" value="Cupredoxin"/>
</dbReference>
<keyword evidence="15" id="KW-0406">Ion transport</keyword>
<dbReference type="GO" id="GO:0038023">
    <property type="term" value="F:signaling receptor activity"/>
    <property type="evidence" value="ECO:0007669"/>
    <property type="project" value="TreeGrafter"/>
</dbReference>
<dbReference type="CDD" id="cd00057">
    <property type="entry name" value="FA58C"/>
    <property type="match status" value="2"/>
</dbReference>
<dbReference type="GO" id="GO:0004322">
    <property type="term" value="F:ferroxidase activity"/>
    <property type="evidence" value="ECO:0007669"/>
    <property type="project" value="UniProtKB-EC"/>
</dbReference>
<dbReference type="Gene3D" id="2.60.40.420">
    <property type="entry name" value="Cupredoxins - blue copper proteins"/>
    <property type="match status" value="3"/>
</dbReference>
<dbReference type="Pfam" id="PF07731">
    <property type="entry name" value="Cu-oxidase_2"/>
    <property type="match status" value="1"/>
</dbReference>
<evidence type="ECO:0000256" key="17">
    <source>
        <dbReference type="ARBA" id="ARBA00023157"/>
    </source>
</evidence>
<feature type="disulfide bond" evidence="19">
    <location>
        <begin position="281"/>
        <end position="362"/>
    </location>
</feature>
<dbReference type="FunFam" id="2.60.120.260:FF:000002">
    <property type="entry name" value="Coagulation factor VIII"/>
    <property type="match status" value="2"/>
</dbReference>
<organism evidence="22 23">
    <name type="scientific">Paramormyrops kingsleyae</name>
    <dbReference type="NCBI Taxonomy" id="1676925"/>
    <lineage>
        <taxon>Eukaryota</taxon>
        <taxon>Metazoa</taxon>
        <taxon>Chordata</taxon>
        <taxon>Craniata</taxon>
        <taxon>Vertebrata</taxon>
        <taxon>Euteleostomi</taxon>
        <taxon>Actinopterygii</taxon>
        <taxon>Neopterygii</taxon>
        <taxon>Teleostei</taxon>
        <taxon>Osteoglossocephala</taxon>
        <taxon>Osteoglossomorpha</taxon>
        <taxon>Osteoglossiformes</taxon>
        <taxon>Mormyridae</taxon>
        <taxon>Paramormyrops</taxon>
    </lineage>
</organism>
<feature type="domain" description="F5/8 type C" evidence="21">
    <location>
        <begin position="1555"/>
        <end position="1711"/>
    </location>
</feature>
<dbReference type="GO" id="GO:0006811">
    <property type="term" value="P:monoatomic ion transport"/>
    <property type="evidence" value="ECO:0007669"/>
    <property type="project" value="UniProtKB-KW"/>
</dbReference>
<keyword evidence="13" id="KW-1133">Transmembrane helix</keyword>
<keyword evidence="18" id="KW-0325">Glycoprotein</keyword>
<evidence type="ECO:0000313" key="22">
    <source>
        <dbReference type="Ensembl" id="ENSPKIP00000020308.1"/>
    </source>
</evidence>
<dbReference type="Pfam" id="PF00754">
    <property type="entry name" value="F5_F8_type_C"/>
    <property type="match status" value="2"/>
</dbReference>
<evidence type="ECO:0000256" key="7">
    <source>
        <dbReference type="ARBA" id="ARBA00022525"/>
    </source>
</evidence>
<dbReference type="InterPro" id="IPR033138">
    <property type="entry name" value="Cu_oxidase_CS"/>
</dbReference>
<comment type="similarity">
    <text evidence="4">Belongs to the multicopper oxidase family.</text>
</comment>
<keyword evidence="6" id="KW-0813">Transport</keyword>
<feature type="compositionally biased region" description="Low complexity" evidence="20">
    <location>
        <begin position="803"/>
        <end position="814"/>
    </location>
</feature>
<dbReference type="InterPro" id="IPR050633">
    <property type="entry name" value="Neuropilin_MCO_CoagFactor"/>
</dbReference>
<dbReference type="InterPro" id="IPR008979">
    <property type="entry name" value="Galactose-bd-like_sf"/>
</dbReference>
<evidence type="ECO:0000256" key="4">
    <source>
        <dbReference type="ARBA" id="ARBA00010609"/>
    </source>
</evidence>
<dbReference type="PROSITE" id="PS00079">
    <property type="entry name" value="MULTICOPPER_OXIDASE1"/>
    <property type="match status" value="1"/>
</dbReference>
<evidence type="ECO:0000256" key="12">
    <source>
        <dbReference type="ARBA" id="ARBA00022837"/>
    </source>
</evidence>
<keyword evidence="11" id="KW-0677">Repeat</keyword>
<keyword evidence="17 19" id="KW-1015">Disulfide bond</keyword>
<keyword evidence="16" id="KW-0472">Membrane</keyword>
<reference evidence="22" key="2">
    <citation type="submission" date="2025-09" db="UniProtKB">
        <authorList>
            <consortium name="Ensembl"/>
        </authorList>
    </citation>
    <scope>IDENTIFICATION</scope>
</reference>
<keyword evidence="10" id="KW-0732">Signal</keyword>
<feature type="region of interest" description="Disordered" evidence="20">
    <location>
        <begin position="449"/>
        <end position="477"/>
    </location>
</feature>
<dbReference type="PROSITE" id="PS01286">
    <property type="entry name" value="FA58C_2"/>
    <property type="match status" value="1"/>
</dbReference>
<dbReference type="PANTHER" id="PTHR46806:SF10">
    <property type="entry name" value="COAGULATION FACTOR V"/>
    <property type="match status" value="1"/>
</dbReference>
<evidence type="ECO:0000256" key="3">
    <source>
        <dbReference type="ARBA" id="ARBA00004613"/>
    </source>
</evidence>
<keyword evidence="9" id="KW-0479">Metal-binding</keyword>
<dbReference type="SMART" id="SM00231">
    <property type="entry name" value="FA58C"/>
    <property type="match status" value="2"/>
</dbReference>
<feature type="region of interest" description="Disordered" evidence="20">
    <location>
        <begin position="782"/>
        <end position="814"/>
    </location>
</feature>
<dbReference type="InterPro" id="IPR011706">
    <property type="entry name" value="Cu-oxidase_C"/>
</dbReference>
<dbReference type="SUPFAM" id="SSF49785">
    <property type="entry name" value="Galactose-binding domain-like"/>
    <property type="match status" value="2"/>
</dbReference>
<dbReference type="Ensembl" id="ENSPKIT00000000924.1">
    <property type="protein sequence ID" value="ENSPKIP00000020308.1"/>
    <property type="gene ID" value="ENSPKIG00000005082.1"/>
</dbReference>
<evidence type="ECO:0000256" key="14">
    <source>
        <dbReference type="ARBA" id="ARBA00023002"/>
    </source>
</evidence>
<dbReference type="GO" id="GO:0005886">
    <property type="term" value="C:plasma membrane"/>
    <property type="evidence" value="ECO:0007669"/>
    <property type="project" value="TreeGrafter"/>
</dbReference>
<evidence type="ECO:0000256" key="8">
    <source>
        <dbReference type="ARBA" id="ARBA00022692"/>
    </source>
</evidence>
<reference evidence="22" key="1">
    <citation type="submission" date="2025-08" db="UniProtKB">
        <authorList>
            <consortium name="Ensembl"/>
        </authorList>
    </citation>
    <scope>IDENTIFICATION</scope>
</reference>
<evidence type="ECO:0000313" key="23">
    <source>
        <dbReference type="Proteomes" id="UP000261540"/>
    </source>
</evidence>
<evidence type="ECO:0000256" key="1">
    <source>
        <dbReference type="ARBA" id="ARBA00001935"/>
    </source>
</evidence>
<evidence type="ECO:0000256" key="5">
    <source>
        <dbReference type="ARBA" id="ARBA00013107"/>
    </source>
</evidence>
<feature type="disulfide bond" evidence="19">
    <location>
        <begin position="178"/>
        <end position="204"/>
    </location>
</feature>
<evidence type="ECO:0000256" key="20">
    <source>
        <dbReference type="SAM" id="MobiDB-lite"/>
    </source>
</evidence>
<dbReference type="SUPFAM" id="SSF49503">
    <property type="entry name" value="Cupredoxins"/>
    <property type="match status" value="4"/>
</dbReference>
<dbReference type="InterPro" id="IPR000421">
    <property type="entry name" value="FA58C"/>
</dbReference>
<comment type="cofactor">
    <cofactor evidence="1">
        <name>Cu cation</name>
        <dbReference type="ChEBI" id="CHEBI:23378"/>
    </cofactor>
</comment>
<dbReference type="PIRSF" id="PIRSF000354">
    <property type="entry name" value="Factors_V_VIII"/>
    <property type="match status" value="1"/>
</dbReference>
<dbReference type="InterPro" id="IPR024715">
    <property type="entry name" value="Factor_5/8-like"/>
</dbReference>
<sequence>MHGFVEVQVCKGIAPPVRKITIQQKRNSQEWTYYIAAEEITWDYAPNVPHYIDSEYQSRYLKQGPNRIGKKYKKAVFVEYVNETFTVRKDNKLRKMETGILGPVIRAQIRDIVKIVFKNKASRPYSIYPHGLTIDKDAEGAYYPEGGNQSHSVQPGETHTYVWKVIDEDEPTIRDPQCLTRMYHSAVDPVRDMASGLIGPLLICKSQSLNKRNVQLKADKEQQAMMAVFDENKSWYIDENIKTYCTDPSRVDKENTEFYNSNVMHTINGFIYDSGTDLLFCNGEIVTWHVTSVGAQDHIQTVTFYGHNFELDKRTEDVLALFPMSGETISMTMDNLGHWLLSSLNSFDAKKGMRLKFKDLECYREFYYYEDYRQNPKVPESDHVTEWKPAKPSEKIEQEVKMKNENTDADEATDYWVNMLGLRSFKNTSAGLKDDMEKIDLSVLDHTDQLSPAGNAKRNQSLTHSTLTKNSTDPDCNYNKTGKCEKPGEIAPFNEAKVIVGSYNESTIWNATRRLEESIDPLWPGHEDTPDKDFAGKTNISEIDGNSYIHSTQEINTTTEGISTAEQVTMPRPMIQLNETAVQRTRLPSDTAEGLFAVNTTEKRENVTADSYALGISNTSTNISVWDYEDFDPIGSDDKNVLAMNHSADQNVHFYNISTNNSFRGEEILLDNTTSDTNGNNATDYDENIFSNIENEDTSLIIDNITRQSNQSLSEGAITSNLFQDTQDILNRTKMNITEDGRPSEIQPTQGNLSFFSGATSTPDVSQTNTDILNRTYMNLTKEEQHPIPNTDQSSYKEKVHHTAATSSDYDYSSSEETLLEKKKSMSAGVSSTMLPGLKNVSSLENDVDTSLNETHTLDVQPDNLFINASKSFLAHGKDADNSSEKKLDSSDEDKDIVIYLKNNSKEAIISSVLDQEIEHWGYKGQHDMVAMEISDHMGKYIKGDSNLVLEKTEAEKKKKKYKKIRPQKDQAVKTRKKMVYKSQPRSEISPRGIAPPAFSPRGTRPLYSHEDLTEKAVVIGVPRKDFNDYDLYTPTLTDYDHINILAEEHKEEEYEFVNYKQPYSQTNVITKNYVSQVSGENVRVYFIAAQEVEWDYEGYGPRRQERSNLENGPTKLTKVVFQRYLDINFSKVDTRGEVDEHLGILGPVIKAEVDETIMVFFKNLASRPYSLHAHGVSYTKQMEGMTYDDDSPQWYQLDNEVKPQDTYSYVWTVGSGAGPKSHESDCRTWVYYSAVNPERDINSGLIGPLLICRKGTLSKEMKDMREFFLLFMTFDETKSWYYEKNVERIERQNKKAVSPSKDKLKFPAINGIIYSLKGLRMYANQLVRWHVFNMGSPKDVHSIHFHGQTFVEKQKQDYRQAVHLLLPGSFATLEMLPSRPGLWLLESEVGDSQQKGMQTLFLVVDNDCEHPLGLASNSVKDNQITASKHTGEWKPHLARLHNTGTRNAWSTDEGSSDWIQVDFQRPVVISKVATQGAKHFLKSHYVLNYTISYRTDGKNWVSYKTFTGNEDSHDVKENTFFPPLIGRYIRLHPHHSYNRPTVRMEFYGCELDGCSVPLGMEDGRIGNDQITASSAASSRIHGPWHPWFGRLNAQGAINAWQAKDNDMDHWLQVELRDIKKITGIVTQGAKSLWTEMYVMAYTIQYSNDGKTWITYTDEEQMSNPKIFVGNTDNNSHVKNYIYPPIFSKFIRIVPQRWQNSITMRVELLGCDFE</sequence>
<feature type="disulfide bond" evidence="19">
    <location>
        <begin position="1227"/>
        <end position="1253"/>
    </location>
</feature>
<keyword evidence="23" id="KW-1185">Reference proteome</keyword>
<evidence type="ECO:0000256" key="16">
    <source>
        <dbReference type="ARBA" id="ARBA00023136"/>
    </source>
</evidence>
<evidence type="ECO:0000256" key="18">
    <source>
        <dbReference type="ARBA" id="ARBA00023180"/>
    </source>
</evidence>
<dbReference type="GeneTree" id="ENSGT00940000158556"/>
<keyword evidence="14" id="KW-0560">Oxidoreductase</keyword>
<evidence type="ECO:0000256" key="13">
    <source>
        <dbReference type="ARBA" id="ARBA00022989"/>
    </source>
</evidence>
<dbReference type="PANTHER" id="PTHR46806">
    <property type="entry name" value="F5/8 TYPE C DOMAIN-CONTAINING PROTEIN"/>
    <property type="match status" value="1"/>
</dbReference>
<dbReference type="FunFam" id="2.60.40.420:FF:000002">
    <property type="entry name" value="Hephaestin like 1"/>
    <property type="match status" value="1"/>
</dbReference>
<keyword evidence="7" id="KW-0964">Secreted</keyword>
<dbReference type="Pfam" id="PF07732">
    <property type="entry name" value="Cu-oxidase_3"/>
    <property type="match status" value="1"/>
</dbReference>
<dbReference type="Gene3D" id="2.60.120.260">
    <property type="entry name" value="Galactose-binding domain-like"/>
    <property type="match status" value="2"/>
</dbReference>
<keyword evidence="8" id="KW-0812">Transmembrane</keyword>
<evidence type="ECO:0000256" key="15">
    <source>
        <dbReference type="ARBA" id="ARBA00023065"/>
    </source>
</evidence>
<dbReference type="PROSITE" id="PS01285">
    <property type="entry name" value="FA58C_1"/>
    <property type="match status" value="2"/>
</dbReference>
<comment type="subcellular location">
    <subcellularLocation>
        <location evidence="2">Membrane</location>
        <topology evidence="2">Single-pass membrane protein</topology>
    </subcellularLocation>
    <subcellularLocation>
        <location evidence="3">Secreted</location>
    </subcellularLocation>
</comment>
<keyword evidence="12" id="KW-0106">Calcium</keyword>
<dbReference type="PROSITE" id="PS50022">
    <property type="entry name" value="FA58C_3"/>
    <property type="match status" value="2"/>
</dbReference>
<proteinExistence type="inferred from homology"/>
<name>A0A3B3RPV8_9TELE</name>
<accession>A0A3B3RPV8</accession>